<proteinExistence type="predicted"/>
<name>A0A173WDD2_9FIRM</name>
<keyword evidence="4" id="KW-1185">Reference proteome</keyword>
<dbReference type="SUPFAM" id="SSF56935">
    <property type="entry name" value="Porins"/>
    <property type="match status" value="1"/>
</dbReference>
<dbReference type="STRING" id="187979.ERS852385_00200"/>
<feature type="signal peptide" evidence="2">
    <location>
        <begin position="1"/>
        <end position="23"/>
    </location>
</feature>
<gene>
    <name evidence="3" type="ORF">ERS852385_00200</name>
</gene>
<keyword evidence="2" id="KW-0732">Signal</keyword>
<evidence type="ECO:0000313" key="4">
    <source>
        <dbReference type="Proteomes" id="UP000095546"/>
    </source>
</evidence>
<dbReference type="EMBL" id="CYYU01000001">
    <property type="protein sequence ID" value="CUN37462.1"/>
    <property type="molecule type" value="Genomic_DNA"/>
</dbReference>
<evidence type="ECO:0000256" key="1">
    <source>
        <dbReference type="SAM" id="MobiDB-lite"/>
    </source>
</evidence>
<dbReference type="AlphaFoldDB" id="A0A173WDD2"/>
<evidence type="ECO:0000256" key="2">
    <source>
        <dbReference type="SAM" id="SignalP"/>
    </source>
</evidence>
<feature type="region of interest" description="Disordered" evidence="1">
    <location>
        <begin position="204"/>
        <end position="256"/>
    </location>
</feature>
<dbReference type="Proteomes" id="UP000095546">
    <property type="component" value="Unassembled WGS sequence"/>
</dbReference>
<reference evidence="3 4" key="1">
    <citation type="submission" date="2015-09" db="EMBL/GenBank/DDBJ databases">
        <authorList>
            <consortium name="Pathogen Informatics"/>
        </authorList>
    </citation>
    <scope>NUCLEOTIDE SEQUENCE [LARGE SCALE GENOMIC DNA]</scope>
    <source>
        <strain evidence="3 4">2789STDY5608828</strain>
    </source>
</reference>
<feature type="compositionally biased region" description="Low complexity" evidence="1">
    <location>
        <begin position="204"/>
        <end position="215"/>
    </location>
</feature>
<accession>A0A173WDD2</accession>
<protein>
    <submittedName>
        <fullName evidence="3">Uncharacterized protein</fullName>
    </submittedName>
</protein>
<organism evidence="3 4">
    <name type="scientific">Mitsuokella jalaludinii</name>
    <dbReference type="NCBI Taxonomy" id="187979"/>
    <lineage>
        <taxon>Bacteria</taxon>
        <taxon>Bacillati</taxon>
        <taxon>Bacillota</taxon>
        <taxon>Negativicutes</taxon>
        <taxon>Selenomonadales</taxon>
        <taxon>Selenomonadaceae</taxon>
        <taxon>Mitsuokella</taxon>
    </lineage>
</organism>
<feature type="chain" id="PRO_5008014549" evidence="2">
    <location>
        <begin position="24"/>
        <end position="600"/>
    </location>
</feature>
<sequence length="600" mass="67226">MNRMKWCLPILTTICLFPDSVMAAEPTAEPWVYEDIEELAAQGYLELPDKDLHSLSRTELSTLVAKALARIEDSQGTTLADEYGRVTRLLVEDKVQLNLSKEQLEAAGKIFRQREREARRASDDLARQSLRGVNRLEVMGPLQKRAKASQVRLQAAARDFAVARQRTLRRQRMNDELAQRQNDLLNAMTSAATGVGPELMESFGASSTSGTIRTSGGFGSSAADLGEGGSGMPYTAAMDANSASPDRTYPNGSRLLRDSSARDADAIARASALRTEFMSELDDAGYIDDQNAHLADDLPVKNLQRPRLRVDGEVRVSDGHSSGDRPEYRRNDTELRLRVYPDYDIDGNWHAIGMVEAKKQFGDKHDKDDEKIRLDRYYLEGNIGLAKVDVGAFSSLMAEGNVYDSKFKGMRISAGNPVVYTMEYGKANDTDKAWNLTADYEQPTYGLGAGVYRFEGGYDRDNAVADGKQSVAMARAHQKMGDVDVGAMILYGKDRGKQGTGYVVSVSNGTEKSWEPRNRSWWLKYYYQPYETYYSHTMNGTADVMRRYGGFKGVGAGYSYTLSKDWLFNLEYYHLWDLDTDKQSNTVWGSLTHYFKNYEN</sequence>
<evidence type="ECO:0000313" key="3">
    <source>
        <dbReference type="EMBL" id="CUN37462.1"/>
    </source>
</evidence>